<dbReference type="EMBL" id="CM055109">
    <property type="protein sequence ID" value="KAJ7523275.1"/>
    <property type="molecule type" value="Genomic_DNA"/>
</dbReference>
<comment type="caution">
    <text evidence="1">The sequence shown here is derived from an EMBL/GenBank/DDBJ whole genome shotgun (WGS) entry which is preliminary data.</text>
</comment>
<reference evidence="2" key="1">
    <citation type="journal article" date="2024" name="Proc. Natl. Acad. Sci. U.S.A.">
        <title>Extraordinary preservation of gene collinearity over three hundred million years revealed in homosporous lycophytes.</title>
        <authorList>
            <person name="Li C."/>
            <person name="Wickell D."/>
            <person name="Kuo L.Y."/>
            <person name="Chen X."/>
            <person name="Nie B."/>
            <person name="Liao X."/>
            <person name="Peng D."/>
            <person name="Ji J."/>
            <person name="Jenkins J."/>
            <person name="Williams M."/>
            <person name="Shu S."/>
            <person name="Plott C."/>
            <person name="Barry K."/>
            <person name="Rajasekar S."/>
            <person name="Grimwood J."/>
            <person name="Han X."/>
            <person name="Sun S."/>
            <person name="Hou Z."/>
            <person name="He W."/>
            <person name="Dai G."/>
            <person name="Sun C."/>
            <person name="Schmutz J."/>
            <person name="Leebens-Mack J.H."/>
            <person name="Li F.W."/>
            <person name="Wang L."/>
        </authorList>
    </citation>
    <scope>NUCLEOTIDE SEQUENCE [LARGE SCALE GENOMIC DNA]</scope>
    <source>
        <strain evidence="2">cv. PW_Plant_1</strain>
    </source>
</reference>
<dbReference type="Proteomes" id="UP001162992">
    <property type="component" value="Chromosome 18"/>
</dbReference>
<organism evidence="1 2">
    <name type="scientific">Diphasiastrum complanatum</name>
    <name type="common">Issler's clubmoss</name>
    <name type="synonym">Lycopodium complanatum</name>
    <dbReference type="NCBI Taxonomy" id="34168"/>
    <lineage>
        <taxon>Eukaryota</taxon>
        <taxon>Viridiplantae</taxon>
        <taxon>Streptophyta</taxon>
        <taxon>Embryophyta</taxon>
        <taxon>Tracheophyta</taxon>
        <taxon>Lycopodiopsida</taxon>
        <taxon>Lycopodiales</taxon>
        <taxon>Lycopodiaceae</taxon>
        <taxon>Lycopodioideae</taxon>
        <taxon>Diphasiastrum</taxon>
    </lineage>
</organism>
<protein>
    <submittedName>
        <fullName evidence="1">Uncharacterized protein</fullName>
    </submittedName>
</protein>
<accession>A0ACC2B0P4</accession>
<sequence>MDDQLSSKRYSDLQPDSDDLERMLRAFERKTETDYTISFPSTFVESSISEHNKAQISSNDQISSMAMKAPFFSSLVASTNGIYHFAQRQTEFVALSDQASVSESYTDMLSSHLWNDFHNDNCQDLYSPQSITRLKLHKSEEPYKVSGYTLMRGDDAEVPALVSRLQTSYTGPCKEPNSYDLDATNMESTSNAFYDIPRSSGQPPGSTSTTNSLIYSSSSCEVISDEASNQNDAAASGSVSKSLMTLEKPSTCEGKNTTQKVQKKGKEITRQRAPRYALRTRSHVDVMDDGYRWRKYGQKAVKNSPYPRSYYRCTNIDCSVKKKVERSAQDAGLVITTYEGVHSHHSIPATLQYGFFGAPQFEAFPFTSFQENADLHLPLVATVGSPSHPEFGLLGPSTWQLQPPAIDEGLLDVALHALPL</sequence>
<keyword evidence="2" id="KW-1185">Reference proteome</keyword>
<proteinExistence type="predicted"/>
<evidence type="ECO:0000313" key="2">
    <source>
        <dbReference type="Proteomes" id="UP001162992"/>
    </source>
</evidence>
<evidence type="ECO:0000313" key="1">
    <source>
        <dbReference type="EMBL" id="KAJ7523275.1"/>
    </source>
</evidence>
<gene>
    <name evidence="1" type="ORF">O6H91_18G044900</name>
</gene>
<name>A0ACC2B0P4_DIPCM</name>